<dbReference type="Pfam" id="PF13416">
    <property type="entry name" value="SBP_bac_8"/>
    <property type="match status" value="1"/>
</dbReference>
<comment type="caution">
    <text evidence="7">The sequence shown here is derived from an EMBL/GenBank/DDBJ whole genome shotgun (WGS) entry which is preliminary data.</text>
</comment>
<dbReference type="AlphaFoldDB" id="A0A930B905"/>
<dbReference type="PROSITE" id="PS51257">
    <property type="entry name" value="PROKAR_LIPOPROTEIN"/>
    <property type="match status" value="1"/>
</dbReference>
<comment type="subcellular location">
    <subcellularLocation>
        <location evidence="1">Periplasm</location>
    </subcellularLocation>
</comment>
<evidence type="ECO:0000256" key="2">
    <source>
        <dbReference type="ARBA" id="ARBA00022448"/>
    </source>
</evidence>
<feature type="binding site" evidence="5">
    <location>
        <position position="91"/>
    </location>
    <ligand>
        <name>spermidine</name>
        <dbReference type="ChEBI" id="CHEBI:57834"/>
    </ligand>
</feature>
<dbReference type="SUPFAM" id="SSF53850">
    <property type="entry name" value="Periplasmic binding protein-like II"/>
    <property type="match status" value="1"/>
</dbReference>
<dbReference type="GO" id="GO:0042597">
    <property type="term" value="C:periplasmic space"/>
    <property type="evidence" value="ECO:0007669"/>
    <property type="project" value="UniProtKB-SubCell"/>
</dbReference>
<keyword evidence="4" id="KW-0574">Periplasm</keyword>
<gene>
    <name evidence="7" type="ORF">HXL70_06665</name>
</gene>
<dbReference type="Proteomes" id="UP000757890">
    <property type="component" value="Unassembled WGS sequence"/>
</dbReference>
<evidence type="ECO:0000313" key="8">
    <source>
        <dbReference type="Proteomes" id="UP000757890"/>
    </source>
</evidence>
<reference evidence="7" key="1">
    <citation type="submission" date="2020-04" db="EMBL/GenBank/DDBJ databases">
        <title>Deep metagenomics examines the oral microbiome during advanced dental caries in children, revealing novel taxa and co-occurrences with host molecules.</title>
        <authorList>
            <person name="Baker J.L."/>
            <person name="Morton J.T."/>
            <person name="Dinis M."/>
            <person name="Alvarez R."/>
            <person name="Tran N.C."/>
            <person name="Knight R."/>
            <person name="Edlund A."/>
        </authorList>
    </citation>
    <scope>NUCLEOTIDE SEQUENCE</scope>
    <source>
        <strain evidence="7">JCVI_32_bin.14</strain>
    </source>
</reference>
<dbReference type="PRINTS" id="PR00909">
    <property type="entry name" value="SPERMDNBNDNG"/>
</dbReference>
<keyword evidence="2" id="KW-0813">Transport</keyword>
<feature type="signal peptide" evidence="6">
    <location>
        <begin position="1"/>
        <end position="22"/>
    </location>
</feature>
<feature type="binding site" evidence="5">
    <location>
        <begin position="173"/>
        <end position="176"/>
    </location>
    <ligand>
        <name>spermidine</name>
        <dbReference type="ChEBI" id="CHEBI:57834"/>
    </ligand>
</feature>
<evidence type="ECO:0000256" key="3">
    <source>
        <dbReference type="ARBA" id="ARBA00022729"/>
    </source>
</evidence>
<dbReference type="EMBL" id="JABZMK010000047">
    <property type="protein sequence ID" value="MBF1129711.1"/>
    <property type="molecule type" value="Genomic_DNA"/>
</dbReference>
<evidence type="ECO:0000256" key="6">
    <source>
        <dbReference type="SAM" id="SignalP"/>
    </source>
</evidence>
<accession>A0A930B905</accession>
<dbReference type="InterPro" id="IPR001188">
    <property type="entry name" value="Sperm_putr-bd"/>
</dbReference>
<dbReference type="InterPro" id="IPR006059">
    <property type="entry name" value="SBP"/>
</dbReference>
<evidence type="ECO:0000256" key="4">
    <source>
        <dbReference type="ARBA" id="ARBA00022764"/>
    </source>
</evidence>
<feature type="chain" id="PRO_5038140960" evidence="6">
    <location>
        <begin position="23"/>
        <end position="353"/>
    </location>
</feature>
<organism evidence="7 8">
    <name type="scientific">Dialister invisus</name>
    <dbReference type="NCBI Taxonomy" id="218538"/>
    <lineage>
        <taxon>Bacteria</taxon>
        <taxon>Bacillati</taxon>
        <taxon>Bacillota</taxon>
        <taxon>Negativicutes</taxon>
        <taxon>Veillonellales</taxon>
        <taxon>Veillonellaceae</taxon>
        <taxon>Dialister</taxon>
    </lineage>
</organism>
<evidence type="ECO:0000256" key="1">
    <source>
        <dbReference type="ARBA" id="ARBA00004418"/>
    </source>
</evidence>
<sequence>MKKFFSLFLAGACLAAAGCGSAPDGNTKSGGDTQVLNLYSWADNFSPDVLSDFEKKYNCKVNYDVFANNEELLAKIQAGGSEYDVIQPSDYMVATMIKLDLLEKLDKSKIKNTENMLPALQNPPYDPSGDYSVVYTWGVTGIAYNTKYIKDTPSSWNDLWKDEYKGRVILLNDNREVIGMGLKKNGHSVNSKDPNEVTQAVDQLRKLTPNLLAFDTDTIKQKFIAEEAWIGTMWSGDTSFTHKDNPDIAFIIPKEGAVIWADTFAIPKGAKHKELAEAFINYLYDPQVSAKNYEYIGYNDPNAKAETYHSEEYNRDPMLKAARDYISRGEWIEDIGEALTMYDRAWTELKIGK</sequence>
<dbReference type="Gene3D" id="3.40.190.10">
    <property type="entry name" value="Periplasmic binding protein-like II"/>
    <property type="match status" value="2"/>
</dbReference>
<proteinExistence type="predicted"/>
<name>A0A930B905_9FIRM</name>
<dbReference type="CDD" id="cd13590">
    <property type="entry name" value="PBP2_PotD_PotF_like"/>
    <property type="match status" value="1"/>
</dbReference>
<protein>
    <submittedName>
        <fullName evidence="7">Spermidine/putrescine ABC transporter substrate-binding protein</fullName>
    </submittedName>
</protein>
<evidence type="ECO:0000256" key="5">
    <source>
        <dbReference type="PIRSR" id="PIRSR019574-1"/>
    </source>
</evidence>
<dbReference type="GO" id="GO:0015846">
    <property type="term" value="P:polyamine transport"/>
    <property type="evidence" value="ECO:0007669"/>
    <property type="project" value="InterPro"/>
</dbReference>
<dbReference type="PANTHER" id="PTHR30222">
    <property type="entry name" value="SPERMIDINE/PUTRESCINE-BINDING PERIPLASMIC PROTEIN"/>
    <property type="match status" value="1"/>
</dbReference>
<evidence type="ECO:0000313" key="7">
    <source>
        <dbReference type="EMBL" id="MBF1129711.1"/>
    </source>
</evidence>
<dbReference type="PIRSF" id="PIRSF019574">
    <property type="entry name" value="Periplasmic_polyamine_BP"/>
    <property type="match status" value="1"/>
</dbReference>
<dbReference type="GO" id="GO:0019808">
    <property type="term" value="F:polyamine binding"/>
    <property type="evidence" value="ECO:0007669"/>
    <property type="project" value="InterPro"/>
</dbReference>
<dbReference type="PANTHER" id="PTHR30222:SF17">
    <property type="entry name" value="SPERMIDINE_PUTRESCINE-BINDING PERIPLASMIC PROTEIN"/>
    <property type="match status" value="1"/>
</dbReference>
<keyword evidence="3 6" id="KW-0732">Signal</keyword>